<comment type="catalytic activity">
    <reaction evidence="11 13">
        <text>Couples ATP hydrolysis with the unwinding of duplex DNA by translocating in the 3'-5' direction.</text>
        <dbReference type="EC" id="5.6.2.4"/>
    </reaction>
</comment>
<dbReference type="GO" id="GO:0008408">
    <property type="term" value="F:3'-5' exonuclease activity"/>
    <property type="evidence" value="ECO:0007669"/>
    <property type="project" value="UniProtKB-UniRule"/>
</dbReference>
<comment type="catalytic activity">
    <reaction evidence="12 13">
        <text>ATP + H2O = ADP + phosphate + H(+)</text>
        <dbReference type="Rhea" id="RHEA:13065"/>
        <dbReference type="ChEBI" id="CHEBI:15377"/>
        <dbReference type="ChEBI" id="CHEBI:15378"/>
        <dbReference type="ChEBI" id="CHEBI:30616"/>
        <dbReference type="ChEBI" id="CHEBI:43474"/>
        <dbReference type="ChEBI" id="CHEBI:456216"/>
        <dbReference type="EC" id="5.6.2.4"/>
    </reaction>
</comment>
<dbReference type="InterPro" id="IPR014016">
    <property type="entry name" value="UvrD-like_ATP-bd"/>
</dbReference>
<dbReference type="InterPro" id="IPR038726">
    <property type="entry name" value="PDDEXK_AddAB-type"/>
</dbReference>
<dbReference type="EMBL" id="CP019609">
    <property type="protein sequence ID" value="AQP54434.1"/>
    <property type="molecule type" value="Genomic_DNA"/>
</dbReference>
<dbReference type="PROSITE" id="PS51198">
    <property type="entry name" value="UVRD_HELICASE_ATP_BIND"/>
    <property type="match status" value="1"/>
</dbReference>
<name>A0A1Q2D7Q3_9ENTE</name>
<evidence type="ECO:0000313" key="15">
    <source>
        <dbReference type="Proteomes" id="UP000188246"/>
    </source>
</evidence>
<evidence type="ECO:0000256" key="3">
    <source>
        <dbReference type="ARBA" id="ARBA00022763"/>
    </source>
</evidence>
<dbReference type="Pfam" id="PF13361">
    <property type="entry name" value="UvrD_C"/>
    <property type="match status" value="1"/>
</dbReference>
<keyword evidence="15" id="KW-1185">Reference proteome</keyword>
<evidence type="ECO:0000256" key="5">
    <source>
        <dbReference type="ARBA" id="ARBA00022806"/>
    </source>
</evidence>
<keyword evidence="9 13" id="KW-0234">DNA repair</keyword>
<dbReference type="InterPro" id="IPR011604">
    <property type="entry name" value="PDDEXK-like_dom_sf"/>
</dbReference>
<dbReference type="GO" id="GO:0005524">
    <property type="term" value="F:ATP binding"/>
    <property type="evidence" value="ECO:0007669"/>
    <property type="project" value="UniProtKB-UniRule"/>
</dbReference>
<evidence type="ECO:0000256" key="13">
    <source>
        <dbReference type="HAMAP-Rule" id="MF_01451"/>
    </source>
</evidence>
<comment type="similarity">
    <text evidence="13">Belongs to the helicase family. AddA subfamily.</text>
</comment>
<dbReference type="InterPro" id="IPR027417">
    <property type="entry name" value="P-loop_NTPase"/>
</dbReference>
<evidence type="ECO:0000256" key="8">
    <source>
        <dbReference type="ARBA" id="ARBA00023125"/>
    </source>
</evidence>
<dbReference type="GO" id="GO:0003690">
    <property type="term" value="F:double-stranded DNA binding"/>
    <property type="evidence" value="ECO:0007669"/>
    <property type="project" value="UniProtKB-UniRule"/>
</dbReference>
<keyword evidence="8 13" id="KW-0238">DNA-binding</keyword>
<keyword evidence="5 13" id="KW-0347">Helicase</keyword>
<dbReference type="SUPFAM" id="SSF52540">
    <property type="entry name" value="P-loop containing nucleoside triphosphate hydrolases"/>
    <property type="match status" value="1"/>
</dbReference>
<dbReference type="HAMAP" id="MF_01451">
    <property type="entry name" value="AddA"/>
    <property type="match status" value="1"/>
</dbReference>
<keyword evidence="10 13" id="KW-0413">Isomerase</keyword>
<dbReference type="Gene3D" id="1.10.274.50">
    <property type="match status" value="1"/>
</dbReference>
<protein>
    <recommendedName>
        <fullName evidence="13">ATP-dependent helicase/nuclease subunit A</fullName>
        <ecNumber evidence="13">3.1.-.-</ecNumber>
        <ecNumber evidence="13">5.6.2.4</ecNumber>
    </recommendedName>
    <alternativeName>
        <fullName evidence="13">ATP-dependent helicase/nuclease AddA</fullName>
    </alternativeName>
    <alternativeName>
        <fullName evidence="13">DNA 3'-5' helicase AddA</fullName>
    </alternativeName>
</protein>
<accession>A0A1Q2D7Q3</accession>
<evidence type="ECO:0000256" key="6">
    <source>
        <dbReference type="ARBA" id="ARBA00022839"/>
    </source>
</evidence>
<dbReference type="GO" id="GO:0005829">
    <property type="term" value="C:cytosol"/>
    <property type="evidence" value="ECO:0007669"/>
    <property type="project" value="TreeGrafter"/>
</dbReference>
<gene>
    <name evidence="13" type="primary">addA</name>
    <name evidence="14" type="ORF">BW732_09475</name>
</gene>
<dbReference type="Gene3D" id="3.40.50.300">
    <property type="entry name" value="P-loop containing nucleotide triphosphate hydrolases"/>
    <property type="match status" value="4"/>
</dbReference>
<dbReference type="InterPro" id="IPR014017">
    <property type="entry name" value="DNA_helicase_UvrD-like_C"/>
</dbReference>
<dbReference type="OrthoDB" id="9810135at2"/>
<evidence type="ECO:0000256" key="10">
    <source>
        <dbReference type="ARBA" id="ARBA00023235"/>
    </source>
</evidence>
<evidence type="ECO:0000256" key="2">
    <source>
        <dbReference type="ARBA" id="ARBA00022741"/>
    </source>
</evidence>
<dbReference type="SUPFAM" id="SSF52980">
    <property type="entry name" value="Restriction endonuclease-like"/>
    <property type="match status" value="1"/>
</dbReference>
<dbReference type="InterPro" id="IPR000212">
    <property type="entry name" value="DNA_helicase_UvrD/REP"/>
</dbReference>
<dbReference type="EC" id="3.1.-.-" evidence="13"/>
<evidence type="ECO:0000313" key="14">
    <source>
        <dbReference type="EMBL" id="AQP54434.1"/>
    </source>
</evidence>
<comment type="cofactor">
    <cofactor evidence="13">
        <name>Mg(2+)</name>
        <dbReference type="ChEBI" id="CHEBI:18420"/>
    </cofactor>
</comment>
<dbReference type="InterPro" id="IPR011335">
    <property type="entry name" value="Restrct_endonuc-II-like"/>
</dbReference>
<dbReference type="AlphaFoldDB" id="A0A1Q2D7Q3"/>
<dbReference type="STRING" id="633807.BW732_09475"/>
<keyword evidence="1 13" id="KW-0540">Nuclease</keyword>
<keyword evidence="6 13" id="KW-0269">Exonuclease</keyword>
<dbReference type="GO" id="GO:0033202">
    <property type="term" value="C:DNA helicase complex"/>
    <property type="evidence" value="ECO:0007669"/>
    <property type="project" value="TreeGrafter"/>
</dbReference>
<keyword evidence="7 13" id="KW-0067">ATP-binding</keyword>
<comment type="subunit">
    <text evidence="13">Heterodimer of AddA and AddB/RexB.</text>
</comment>
<keyword evidence="3 13" id="KW-0227">DNA damage</keyword>
<dbReference type="GO" id="GO:0043138">
    <property type="term" value="F:3'-5' DNA helicase activity"/>
    <property type="evidence" value="ECO:0007669"/>
    <property type="project" value="UniProtKB-UniRule"/>
</dbReference>
<evidence type="ECO:0000256" key="4">
    <source>
        <dbReference type="ARBA" id="ARBA00022801"/>
    </source>
</evidence>
<dbReference type="Gene3D" id="3.90.320.10">
    <property type="match status" value="1"/>
</dbReference>
<proteinExistence type="inferred from homology"/>
<dbReference type="PANTHER" id="PTHR11070:SF48">
    <property type="entry name" value="ATP-DEPENDENT HELICASE_NUCLEASE SUBUNIT A"/>
    <property type="match status" value="1"/>
</dbReference>
<evidence type="ECO:0000256" key="1">
    <source>
        <dbReference type="ARBA" id="ARBA00022722"/>
    </source>
</evidence>
<keyword evidence="4 13" id="KW-0378">Hydrolase</keyword>
<dbReference type="InterPro" id="IPR014152">
    <property type="entry name" value="AddA"/>
</dbReference>
<dbReference type="RefSeq" id="WP_077276514.1">
    <property type="nucleotide sequence ID" value="NZ_CP019609.1"/>
</dbReference>
<reference evidence="14 15" key="1">
    <citation type="journal article" date="2010" name="Int. J. Syst. Evol. Microbiol.">
        <title>Vagococcus penaei sp. nov., isolated from spoilage microbiota of cooked shrimp (Penaeus vannamei).</title>
        <authorList>
            <person name="Jaffres E."/>
            <person name="Prevost H."/>
            <person name="Rossero A."/>
            <person name="Joffraud J.J."/>
            <person name="Dousset X."/>
        </authorList>
    </citation>
    <scope>NUCLEOTIDE SEQUENCE [LARGE SCALE GENOMIC DNA]</scope>
    <source>
        <strain evidence="14 15">CD276</strain>
    </source>
</reference>
<dbReference type="GO" id="GO:0016887">
    <property type="term" value="F:ATP hydrolysis activity"/>
    <property type="evidence" value="ECO:0007669"/>
    <property type="project" value="RHEA"/>
</dbReference>
<evidence type="ECO:0000256" key="7">
    <source>
        <dbReference type="ARBA" id="ARBA00022840"/>
    </source>
</evidence>
<sequence length="1253" mass="144690">MSNIPIKPANSQFTDEQWRSVYDGGNNLLISASAGSGKTTVLVERVIQKIKQGVGIDELLIVTYTEAAAKEMKARIQVAIQESVNQESDVEQKQHLVRQLSLLPTANISTLHAFCLQVIRKYYYLIDIDPVFRLLTDETENMLLMEDVWFDLREELYGKEEEIFYHLTENFSNDRSDDGLTRLIFSLQTFARANPDPVSWLDSLANQYRIDSPNLADVPLYQTKIKPSLKEELLRTATQLRQNFQLIEGEPDFDKTIKILQEDIVRVQYLQGLVETDACDELYQVFQTMKFSRIAGPSKKTSSPEIMETYEQVKLARKQCKEAIEGLGQQYFAHSPAKILDLMLKAYPLVKEMSRVAKEFMQAFRQSKSQKNLVDFNDLEHFTLAILANNTTGEWVGTEASTYYRQKFKEILVDEYQDINQLQESILYWLRQPDAEQGNFFMVGDVKQSIYAFRLADPTLFIDKYTTYANEIGGRRIILAENFRSRSQVLDFTNYVFMQLMTHDLGQIDYDENAKLITGFTAYPEEANYETEIMIYESETEDEETDSIETLDFVIDDKTEGELLLIGLKIKELIAQEYPIYRKKLKQSTPLTYKDIVLLTPTKKNNLVILDVFKRLGIPLFVNDTQNYFQATEIKVMVALLQMIDNPYQDISVAAVLRSPIVGLQENDLALLRTFQPKGYFYDSVLAYLAQEEQITETFERIHYFIEQFNHWREVARRESLATLIWKIYQETGFLDYVGGMPSGRQRQANLHALYERASAYENMNFKGLFQFVRLIEKMQEKDRDLAEPNQLNEDEDAVRVMTIHASKGLEFPVVFVLDLAKQFNLQDINQTRFIFDEHLGAGIKYLDSDQRVNYQTLPYSVLREEKKKKLLAEEMRKLYVALTRAEQKLFLVGSYKNKEVALTRWQKQLVSETVAIDAPTKLVHRSLMDWIGMSLVRHPNIQKEYPEIDVLVNQTLGKHPMTCQLTFYQKDVLLEQASHVTHEVVSDLITTNSVPNPQKLKEITDRLNFVYPDEAATLTTSYQAVSEIKRVFEDPDDHDLPLLDLTLTRHERPTEGYRYVTDELATPTFMTVETEPSAAQIGTATHLLMQLIPLDKKPTRKDFIQLLDRLVEDGLIEKSVADAIDCEHLVPFFTTEFGESLLKHHQQVKREQPFSLLLKASQLFDNGSDDSEDTVLVHGIIDGYYQNGSEVVLYDFKTDYVSKQVTEKELTAIKKRYQGQLNLYKLALTEVLNQPVTQVKLILLGPMLILDS</sequence>
<dbReference type="Proteomes" id="UP000188246">
    <property type="component" value="Chromosome"/>
</dbReference>
<dbReference type="NCBIfam" id="TIGR02785">
    <property type="entry name" value="addA_Gpos"/>
    <property type="match status" value="1"/>
</dbReference>
<keyword evidence="2 13" id="KW-0547">Nucleotide-binding</keyword>
<comment type="function">
    <text evidence="13">The heterodimer acts as both an ATP-dependent DNA helicase and an ATP-dependent, dual-direction single-stranded exonuclease. Recognizes the chi site generating a DNA molecule suitable for the initiation of homologous recombination. The AddA nuclease domain is required for chi fragment generation; this subunit has the helicase and 3' -&gt; 5' nuclease activities.</text>
</comment>
<dbReference type="GO" id="GO:0000724">
    <property type="term" value="P:double-strand break repair via homologous recombination"/>
    <property type="evidence" value="ECO:0007669"/>
    <property type="project" value="UniProtKB-UniRule"/>
</dbReference>
<organism evidence="14 15">
    <name type="scientific">Vagococcus penaei</name>
    <dbReference type="NCBI Taxonomy" id="633807"/>
    <lineage>
        <taxon>Bacteria</taxon>
        <taxon>Bacillati</taxon>
        <taxon>Bacillota</taxon>
        <taxon>Bacilli</taxon>
        <taxon>Lactobacillales</taxon>
        <taxon>Enterococcaceae</taxon>
        <taxon>Vagococcus</taxon>
    </lineage>
</organism>
<dbReference type="EC" id="5.6.2.4" evidence="13"/>
<dbReference type="PANTHER" id="PTHR11070">
    <property type="entry name" value="UVRD / RECB / PCRA DNA HELICASE FAMILY MEMBER"/>
    <property type="match status" value="1"/>
</dbReference>
<dbReference type="Pfam" id="PF12705">
    <property type="entry name" value="PDDEXK_1"/>
    <property type="match status" value="1"/>
</dbReference>
<dbReference type="KEGG" id="vpi:BW732_09475"/>
<evidence type="ECO:0000256" key="12">
    <source>
        <dbReference type="ARBA" id="ARBA00048988"/>
    </source>
</evidence>
<evidence type="ECO:0000256" key="9">
    <source>
        <dbReference type="ARBA" id="ARBA00023204"/>
    </source>
</evidence>
<evidence type="ECO:0000256" key="11">
    <source>
        <dbReference type="ARBA" id="ARBA00034617"/>
    </source>
</evidence>
<dbReference type="Pfam" id="PF00580">
    <property type="entry name" value="UvrD-helicase"/>
    <property type="match status" value="1"/>
</dbReference>
<dbReference type="PROSITE" id="PS51217">
    <property type="entry name" value="UVRD_HELICASE_CTER"/>
    <property type="match status" value="1"/>
</dbReference>